<organism evidence="3 4">
    <name type="scientific">Knoellia flava</name>
    <dbReference type="NCBI Taxonomy" id="913969"/>
    <lineage>
        <taxon>Bacteria</taxon>
        <taxon>Bacillati</taxon>
        <taxon>Actinomycetota</taxon>
        <taxon>Actinomycetes</taxon>
        <taxon>Micrococcales</taxon>
        <taxon>Intrasporangiaceae</taxon>
        <taxon>Knoellia</taxon>
    </lineage>
</organism>
<sequence>MSPRPWRDAWWDALYGPHGFYRRAEGPAGHFTTSAHGPLGAVLAEVVGRLADDAGVCRVVDLACGRGELLGHLHDARPDLELVGVDVVERPGGLPDPVTWLRSPGGSALPDDLRDLDALVLAHEWLDVVPCTVAEVDDDGVLREVLVDDDGTESLGAELGGDDRAWVGAWWPAVTPGDRVEVGLARDLAWRELVCRSASGLTVAVDYGHTRATRPAHGTLTAYREGQVTEVVPDGRRDLTAHVATDSLRADEVVTQREVLHRLGFMAATPDHAMATTDPLGYVRALGRSSTVAALTDARGLGGFHWAMTRHTRGHA</sequence>
<evidence type="ECO:0000313" key="4">
    <source>
        <dbReference type="Proteomes" id="UP000628079"/>
    </source>
</evidence>
<dbReference type="SUPFAM" id="SSF53335">
    <property type="entry name" value="S-adenosyl-L-methionine-dependent methyltransferases"/>
    <property type="match status" value="1"/>
</dbReference>
<dbReference type="InterPro" id="IPR029063">
    <property type="entry name" value="SAM-dependent_MTases_sf"/>
</dbReference>
<evidence type="ECO:0000313" key="3">
    <source>
        <dbReference type="EMBL" id="GGB75368.1"/>
    </source>
</evidence>
<evidence type="ECO:0008006" key="5">
    <source>
        <dbReference type="Google" id="ProtNLM"/>
    </source>
</evidence>
<dbReference type="InterPro" id="IPR003788">
    <property type="entry name" value="NDUFAF7"/>
</dbReference>
<dbReference type="Gene3D" id="3.40.50.12710">
    <property type="match status" value="1"/>
</dbReference>
<dbReference type="Proteomes" id="UP000628079">
    <property type="component" value="Unassembled WGS sequence"/>
</dbReference>
<dbReference type="GO" id="GO:0032259">
    <property type="term" value="P:methylation"/>
    <property type="evidence" value="ECO:0007669"/>
    <property type="project" value="UniProtKB-KW"/>
</dbReference>
<dbReference type="Pfam" id="PF02636">
    <property type="entry name" value="Methyltransf_28"/>
    <property type="match status" value="1"/>
</dbReference>
<proteinExistence type="predicted"/>
<evidence type="ECO:0000256" key="1">
    <source>
        <dbReference type="ARBA" id="ARBA00022603"/>
    </source>
</evidence>
<reference evidence="3" key="2">
    <citation type="submission" date="2020-09" db="EMBL/GenBank/DDBJ databases">
        <authorList>
            <person name="Sun Q."/>
            <person name="Zhou Y."/>
        </authorList>
    </citation>
    <scope>NUCLEOTIDE SEQUENCE</scope>
    <source>
        <strain evidence="3">CGMCC 1.10749</strain>
    </source>
</reference>
<comment type="caution">
    <text evidence="3">The sequence shown here is derived from an EMBL/GenBank/DDBJ whole genome shotgun (WGS) entry which is preliminary data.</text>
</comment>
<dbReference type="AlphaFoldDB" id="A0A8H9FUT8"/>
<dbReference type="RefSeq" id="WP_035949156.1">
    <property type="nucleotide sequence ID" value="NZ_BMEA01000001.1"/>
</dbReference>
<name>A0A8H9FUT8_9MICO</name>
<dbReference type="EMBL" id="BMEA01000001">
    <property type="protein sequence ID" value="GGB75368.1"/>
    <property type="molecule type" value="Genomic_DNA"/>
</dbReference>
<dbReference type="GO" id="GO:0008168">
    <property type="term" value="F:methyltransferase activity"/>
    <property type="evidence" value="ECO:0007669"/>
    <property type="project" value="UniProtKB-KW"/>
</dbReference>
<evidence type="ECO:0000256" key="2">
    <source>
        <dbReference type="ARBA" id="ARBA00022679"/>
    </source>
</evidence>
<reference evidence="3" key="1">
    <citation type="journal article" date="2014" name="Int. J. Syst. Evol. Microbiol.">
        <title>Complete genome sequence of Corynebacterium casei LMG S-19264T (=DSM 44701T), isolated from a smear-ripened cheese.</title>
        <authorList>
            <consortium name="US DOE Joint Genome Institute (JGI-PGF)"/>
            <person name="Walter F."/>
            <person name="Albersmeier A."/>
            <person name="Kalinowski J."/>
            <person name="Ruckert C."/>
        </authorList>
    </citation>
    <scope>NUCLEOTIDE SEQUENCE</scope>
    <source>
        <strain evidence="3">CGMCC 1.10749</strain>
    </source>
</reference>
<gene>
    <name evidence="3" type="ORF">GCM10011314_13630</name>
</gene>
<keyword evidence="2" id="KW-0808">Transferase</keyword>
<keyword evidence="1" id="KW-0489">Methyltransferase</keyword>
<dbReference type="InterPro" id="IPR038375">
    <property type="entry name" value="NDUFAF7_sf"/>
</dbReference>
<protein>
    <recommendedName>
        <fullName evidence="5">SAM-dependent methyltransferase</fullName>
    </recommendedName>
</protein>
<accession>A0A8H9FUT8</accession>